<dbReference type="PRINTS" id="PR00757">
    <property type="entry name" value="AMINEOXDASEF"/>
</dbReference>
<evidence type="ECO:0000256" key="1">
    <source>
        <dbReference type="ARBA" id="ARBA00001974"/>
    </source>
</evidence>
<dbReference type="GO" id="GO:0001716">
    <property type="term" value="F:L-amino-acid oxidase activity"/>
    <property type="evidence" value="ECO:0007669"/>
    <property type="project" value="TreeGrafter"/>
</dbReference>
<dbReference type="AlphaFoldDB" id="A0A7C8MRB9"/>
<dbReference type="GO" id="GO:0009063">
    <property type="term" value="P:amino acid catabolic process"/>
    <property type="evidence" value="ECO:0007669"/>
    <property type="project" value="TreeGrafter"/>
</dbReference>
<evidence type="ECO:0000256" key="4">
    <source>
        <dbReference type="RuleBase" id="RU362067"/>
    </source>
</evidence>
<dbReference type="Gene3D" id="3.50.50.60">
    <property type="entry name" value="FAD/NAD(P)-binding domain"/>
    <property type="match status" value="1"/>
</dbReference>
<dbReference type="InterPro" id="IPR001613">
    <property type="entry name" value="Flavin_amine_oxidase"/>
</dbReference>
<feature type="binding site" evidence="3">
    <location>
        <position position="66"/>
    </location>
    <ligand>
        <name>substrate</name>
    </ligand>
</feature>
<evidence type="ECO:0000256" key="3">
    <source>
        <dbReference type="PIRSR" id="PIRSR601613-1"/>
    </source>
</evidence>
<dbReference type="Gene3D" id="1.10.405.10">
    <property type="entry name" value="Guanine Nucleotide Dissociation Inhibitor, domain 1"/>
    <property type="match status" value="1"/>
</dbReference>
<feature type="domain" description="Amine oxidase" evidence="5">
    <location>
        <begin position="16"/>
        <end position="468"/>
    </location>
</feature>
<gene>
    <name evidence="6" type="ORF">BDV95DRAFT_541889</name>
</gene>
<evidence type="ECO:0000256" key="2">
    <source>
        <dbReference type="ARBA" id="ARBA00023002"/>
    </source>
</evidence>
<evidence type="ECO:0000313" key="6">
    <source>
        <dbReference type="EMBL" id="KAF2873105.1"/>
    </source>
</evidence>
<feature type="binding site" evidence="3">
    <location>
        <begin position="35"/>
        <end position="36"/>
    </location>
    <ligand>
        <name>FAD</name>
        <dbReference type="ChEBI" id="CHEBI:57692"/>
    </ligand>
</feature>
<dbReference type="Proteomes" id="UP000481861">
    <property type="component" value="Unassembled WGS sequence"/>
</dbReference>
<reference evidence="6 7" key="1">
    <citation type="submission" date="2020-01" db="EMBL/GenBank/DDBJ databases">
        <authorList>
            <consortium name="DOE Joint Genome Institute"/>
            <person name="Haridas S."/>
            <person name="Albert R."/>
            <person name="Binder M."/>
            <person name="Bloem J."/>
            <person name="Labutti K."/>
            <person name="Salamov A."/>
            <person name="Andreopoulos B."/>
            <person name="Baker S.E."/>
            <person name="Barry K."/>
            <person name="Bills G."/>
            <person name="Bluhm B.H."/>
            <person name="Cannon C."/>
            <person name="Castanera R."/>
            <person name="Culley D.E."/>
            <person name="Daum C."/>
            <person name="Ezra D."/>
            <person name="Gonzalez J.B."/>
            <person name="Henrissat B."/>
            <person name="Kuo A."/>
            <person name="Liang C."/>
            <person name="Lipzen A."/>
            <person name="Lutzoni F."/>
            <person name="Magnuson J."/>
            <person name="Mondo S."/>
            <person name="Nolan M."/>
            <person name="Ohm R."/>
            <person name="Pangilinan J."/>
            <person name="Park H.-J.H."/>
            <person name="Ramirez L."/>
            <person name="Alfaro M."/>
            <person name="Sun H."/>
            <person name="Tritt A."/>
            <person name="Yoshinaga Y."/>
            <person name="Zwiers L.-H.L."/>
            <person name="Turgeon B.G."/>
            <person name="Goodwin S.B."/>
            <person name="Spatafora J.W."/>
            <person name="Crous P.W."/>
            <person name="Grigoriev I.V."/>
        </authorList>
    </citation>
    <scope>NUCLEOTIDE SEQUENCE [LARGE SCALE GENOMIC DNA]</scope>
    <source>
        <strain evidence="6 7">CBS 611.86</strain>
    </source>
</reference>
<dbReference type="PANTHER" id="PTHR10742:SF342">
    <property type="entry name" value="AMINE OXIDASE"/>
    <property type="match status" value="1"/>
</dbReference>
<name>A0A7C8MRB9_9PLEO</name>
<organism evidence="6 7">
    <name type="scientific">Massariosphaeria phaeospora</name>
    <dbReference type="NCBI Taxonomy" id="100035"/>
    <lineage>
        <taxon>Eukaryota</taxon>
        <taxon>Fungi</taxon>
        <taxon>Dikarya</taxon>
        <taxon>Ascomycota</taxon>
        <taxon>Pezizomycotina</taxon>
        <taxon>Dothideomycetes</taxon>
        <taxon>Pleosporomycetidae</taxon>
        <taxon>Pleosporales</taxon>
        <taxon>Pleosporales incertae sedis</taxon>
        <taxon>Massariosphaeria</taxon>
    </lineage>
</organism>
<accession>A0A7C8MRB9</accession>
<proteinExistence type="inferred from homology"/>
<dbReference type="OrthoDB" id="7777654at2759"/>
<feature type="binding site" evidence="3">
    <location>
        <position position="359"/>
    </location>
    <ligand>
        <name>substrate</name>
    </ligand>
</feature>
<keyword evidence="7" id="KW-1185">Reference proteome</keyword>
<comment type="caution">
    <text evidence="6">The sequence shown here is derived from an EMBL/GenBank/DDBJ whole genome shotgun (WGS) entry which is preliminary data.</text>
</comment>
<evidence type="ECO:0000313" key="7">
    <source>
        <dbReference type="Proteomes" id="UP000481861"/>
    </source>
</evidence>
<feature type="binding site" evidence="3">
    <location>
        <position position="444"/>
    </location>
    <ligand>
        <name>FAD</name>
        <dbReference type="ChEBI" id="CHEBI:57692"/>
    </ligand>
</feature>
<protein>
    <recommendedName>
        <fullName evidence="4">Amine oxidase</fullName>
        <ecNumber evidence="4">1.4.3.-</ecNumber>
    </recommendedName>
</protein>
<feature type="binding site" evidence="3">
    <location>
        <begin position="63"/>
        <end position="66"/>
    </location>
    <ligand>
        <name>FAD</name>
        <dbReference type="ChEBI" id="CHEBI:57692"/>
    </ligand>
</feature>
<dbReference type="EMBL" id="JAADJZ010000008">
    <property type="protein sequence ID" value="KAF2873105.1"/>
    <property type="molecule type" value="Genomic_DNA"/>
</dbReference>
<keyword evidence="4" id="KW-0274">FAD</keyword>
<comment type="cofactor">
    <cofactor evidence="1 4">
        <name>FAD</name>
        <dbReference type="ChEBI" id="CHEBI:57692"/>
    </cofactor>
</comment>
<dbReference type="InterPro" id="IPR036188">
    <property type="entry name" value="FAD/NAD-bd_sf"/>
</dbReference>
<dbReference type="EC" id="1.4.3.-" evidence="4"/>
<feature type="binding site" evidence="3">
    <location>
        <position position="16"/>
    </location>
    <ligand>
        <name>FAD</name>
        <dbReference type="ChEBI" id="CHEBI:57692"/>
    </ligand>
</feature>
<sequence>MGNSKLQIGIVGGGASGIYSALLLQREGHSVTLFEATERLGGRIYTHHFQPQTPNEDPLFEVGAMRLPDSSRHEIVFDFVNYLNTHQGRQDKINLIPFVMSHENNITFVDGKQRSYTGTHLESNVGLPKEFQGISAQKLLEGIILPWTAILEGDFESGFRAVLEYDGWSFRTYLNSVENWPHEVIDFVEMIASQTNQFDLSFTEVIMQCLDFGTQEWFTVRGGMSRMVDTAASVIGSQHINLNMPIKYIMELDNGRVCLSTGCPSSTKWVFDKIILAILASSLQSVLERPRWDMKKEQAIRSTYFEPLYKMGLHFKVRFWEHGKKPIFGGQSVTDLRIRRIIYPSTDLGSRGSGVLILYAWMTDAARWYALSSQERIDVALYELGKIHTKADCGFDVTECFIEALDMNWAGHSSTGGCMYLPGQFSRFHEVMGRPEGPIFFAGERLSKHHAWIAGAMDSAYNTVREVLGCRDIHTLGMLTGNVKAML</sequence>
<dbReference type="Pfam" id="PF01593">
    <property type="entry name" value="Amino_oxidase"/>
    <property type="match status" value="1"/>
</dbReference>
<dbReference type="SUPFAM" id="SSF54373">
    <property type="entry name" value="FAD-linked reductases, C-terminal domain"/>
    <property type="match status" value="1"/>
</dbReference>
<dbReference type="PANTHER" id="PTHR10742">
    <property type="entry name" value="FLAVIN MONOAMINE OXIDASE"/>
    <property type="match status" value="1"/>
</dbReference>
<keyword evidence="4" id="KW-0285">Flavoprotein</keyword>
<dbReference type="InterPro" id="IPR002937">
    <property type="entry name" value="Amino_oxidase"/>
</dbReference>
<dbReference type="SUPFAM" id="SSF51905">
    <property type="entry name" value="FAD/NAD(P)-binding domain"/>
    <property type="match status" value="1"/>
</dbReference>
<dbReference type="Gene3D" id="3.90.660.10">
    <property type="match status" value="1"/>
</dbReference>
<evidence type="ECO:0000259" key="5">
    <source>
        <dbReference type="Pfam" id="PF01593"/>
    </source>
</evidence>
<dbReference type="InterPro" id="IPR050281">
    <property type="entry name" value="Flavin_monoamine_oxidase"/>
</dbReference>
<keyword evidence="2 4" id="KW-0560">Oxidoreductase</keyword>
<comment type="similarity">
    <text evidence="4">Belongs to the flavin monoamine oxidase family.</text>
</comment>